<accession>A0ABX7N0W3</accession>
<dbReference type="Pfam" id="PF01345">
    <property type="entry name" value="DUF11"/>
    <property type="match status" value="1"/>
</dbReference>
<evidence type="ECO:0000313" key="4">
    <source>
        <dbReference type="Proteomes" id="UP000663090"/>
    </source>
</evidence>
<dbReference type="EMBL" id="CP071091">
    <property type="protein sequence ID" value="QSQ11041.1"/>
    <property type="molecule type" value="Genomic_DNA"/>
</dbReference>
<organism evidence="3 4">
    <name type="scientific">Myxococcus landrumensis</name>
    <dbReference type="NCBI Taxonomy" id="2813577"/>
    <lineage>
        <taxon>Bacteria</taxon>
        <taxon>Pseudomonadati</taxon>
        <taxon>Myxococcota</taxon>
        <taxon>Myxococcia</taxon>
        <taxon>Myxococcales</taxon>
        <taxon>Cystobacterineae</taxon>
        <taxon>Myxococcaceae</taxon>
        <taxon>Myxococcus</taxon>
    </lineage>
</organism>
<keyword evidence="4" id="KW-1185">Reference proteome</keyword>
<evidence type="ECO:0000256" key="1">
    <source>
        <dbReference type="ARBA" id="ARBA00022729"/>
    </source>
</evidence>
<evidence type="ECO:0000313" key="3">
    <source>
        <dbReference type="EMBL" id="QSQ11041.1"/>
    </source>
</evidence>
<dbReference type="InterPro" id="IPR003367">
    <property type="entry name" value="Thrombospondin_3-like_rpt"/>
</dbReference>
<dbReference type="Gene3D" id="4.10.1080.10">
    <property type="entry name" value="TSP type-3 repeat"/>
    <property type="match status" value="1"/>
</dbReference>
<reference evidence="3 4" key="1">
    <citation type="submission" date="2021-02" db="EMBL/GenBank/DDBJ databases">
        <title>De Novo genome assembly of isolated myxobacteria.</title>
        <authorList>
            <person name="Stevens D.C."/>
        </authorList>
    </citation>
    <scope>NUCLEOTIDE SEQUENCE [LARGE SCALE GENOMIC DNA]</scope>
    <source>
        <strain evidence="3 4">SCHIC003</strain>
    </source>
</reference>
<feature type="domain" description="DUF11" evidence="2">
    <location>
        <begin position="93"/>
        <end position="214"/>
    </location>
</feature>
<dbReference type="InterPro" id="IPR028974">
    <property type="entry name" value="TSP_type-3_rpt"/>
</dbReference>
<dbReference type="Proteomes" id="UP000663090">
    <property type="component" value="Chromosome"/>
</dbReference>
<name>A0ABX7N0W3_9BACT</name>
<sequence>MRMNSAAWLSALSVLAMMGNGCSGRTSPRRSAERRQSGLTTEGLYQLARSLDSDKDGLSDIEDNCAVVANANQLDSDGNGRGDACEVPPGGMDLRVTAEANPKTVFVGESVVYSAHLAHVGAQTATRVIFQGTLPEGSTYVSSRASQGTCQLFEDADSLAQTFACNVGTLVAGSTVSIFLTVTANKAGWLLQPLEVLVMQPDVNSSDNTTSVAVDVSR</sequence>
<proteinExistence type="predicted"/>
<protein>
    <submittedName>
        <fullName evidence="3">Thrombospondin type 3 repeat-containing protein</fullName>
    </submittedName>
</protein>
<dbReference type="InterPro" id="IPR001434">
    <property type="entry name" value="OmcB-like_DUF11"/>
</dbReference>
<keyword evidence="1" id="KW-0732">Signal</keyword>
<dbReference type="Pfam" id="PF02412">
    <property type="entry name" value="TSP_3"/>
    <property type="match status" value="2"/>
</dbReference>
<gene>
    <name evidence="3" type="ORF">JY572_21710</name>
</gene>
<evidence type="ECO:0000259" key="2">
    <source>
        <dbReference type="Pfam" id="PF01345"/>
    </source>
</evidence>
<dbReference type="SUPFAM" id="SSF103647">
    <property type="entry name" value="TSP type-3 repeat"/>
    <property type="match status" value="1"/>
</dbReference>
<dbReference type="NCBIfam" id="TIGR01451">
    <property type="entry name" value="B_ant_repeat"/>
    <property type="match status" value="1"/>
</dbReference>
<dbReference type="InterPro" id="IPR047589">
    <property type="entry name" value="DUF11_rpt"/>
</dbReference>